<keyword evidence="6 10" id="KW-0406">Ion transport</keyword>
<keyword evidence="9 10" id="KW-0066">ATP synthesis</keyword>
<keyword evidence="4 10" id="KW-0813">Transport</keyword>
<dbReference type="Pfam" id="PF02823">
    <property type="entry name" value="ATP-synt_DE_N"/>
    <property type="match status" value="1"/>
</dbReference>
<evidence type="ECO:0000256" key="7">
    <source>
        <dbReference type="ARBA" id="ARBA00023136"/>
    </source>
</evidence>
<dbReference type="SUPFAM" id="SSF51344">
    <property type="entry name" value="Epsilon subunit of F1F0-ATP synthase N-terminal domain"/>
    <property type="match status" value="1"/>
</dbReference>
<name>A0ABT1VZP5_9PROT</name>
<evidence type="ECO:0000313" key="13">
    <source>
        <dbReference type="EMBL" id="MCQ8241823.1"/>
    </source>
</evidence>
<evidence type="ECO:0000259" key="12">
    <source>
        <dbReference type="Pfam" id="PF02823"/>
    </source>
</evidence>
<evidence type="ECO:0000256" key="1">
    <source>
        <dbReference type="ARBA" id="ARBA00003543"/>
    </source>
</evidence>
<evidence type="ECO:0000256" key="10">
    <source>
        <dbReference type="HAMAP-Rule" id="MF_00530"/>
    </source>
</evidence>
<dbReference type="CDD" id="cd12152">
    <property type="entry name" value="F1-ATPase_delta"/>
    <property type="match status" value="1"/>
</dbReference>
<evidence type="ECO:0000256" key="3">
    <source>
        <dbReference type="ARBA" id="ARBA00005712"/>
    </source>
</evidence>
<dbReference type="RefSeq" id="WP_422920577.1">
    <property type="nucleotide sequence ID" value="NZ_JAMZEJ010000008.1"/>
</dbReference>
<sequence length="134" mass="14362">MPIDVEIVSPEKRLLARSVDMVVVPGSEGDLAAMPEHAPMIVMLRGGVVSLHEGSQVTDRFFVAGGFAEITGERCTILADEATPLERLSRADGETRLRDAEAAYDAADKSDITSLEPLLERIQSARAQVEAASV</sequence>
<dbReference type="InterPro" id="IPR001469">
    <property type="entry name" value="ATP_synth_F1_dsu/esu"/>
</dbReference>
<protein>
    <recommendedName>
        <fullName evidence="10">ATP synthase epsilon chain</fullName>
    </recommendedName>
    <alternativeName>
        <fullName evidence="10">ATP synthase F1 sector epsilon subunit</fullName>
    </alternativeName>
    <alternativeName>
        <fullName evidence="10">F-ATPase epsilon subunit</fullName>
    </alternativeName>
</protein>
<accession>A0ABT1VZP5</accession>
<keyword evidence="8 10" id="KW-0139">CF(1)</keyword>
<evidence type="ECO:0000313" key="14">
    <source>
        <dbReference type="Proteomes" id="UP001524547"/>
    </source>
</evidence>
<proteinExistence type="inferred from homology"/>
<feature type="domain" description="ATP synthase F1 complex delta/epsilon subunit N-terminal" evidence="12">
    <location>
        <begin position="4"/>
        <end position="82"/>
    </location>
</feature>
<evidence type="ECO:0000256" key="8">
    <source>
        <dbReference type="ARBA" id="ARBA00023196"/>
    </source>
</evidence>
<comment type="similarity">
    <text evidence="3 10 11">Belongs to the ATPase epsilon chain family.</text>
</comment>
<keyword evidence="5 10" id="KW-0375">Hydrogen ion transport</keyword>
<dbReference type="InterPro" id="IPR020546">
    <property type="entry name" value="ATP_synth_F1_dsu/esu_N"/>
</dbReference>
<dbReference type="HAMAP" id="MF_00530">
    <property type="entry name" value="ATP_synth_epsil_bac"/>
    <property type="match status" value="1"/>
</dbReference>
<keyword evidence="7 10" id="KW-0472">Membrane</keyword>
<comment type="subcellular location">
    <subcellularLocation>
        <location evidence="10">Cell membrane</location>
        <topology evidence="10">Peripheral membrane protein</topology>
    </subcellularLocation>
    <subcellularLocation>
        <location evidence="2">Endomembrane system</location>
        <topology evidence="2">Peripheral membrane protein</topology>
    </subcellularLocation>
</comment>
<comment type="function">
    <text evidence="1 10">Produces ATP from ADP in the presence of a proton gradient across the membrane.</text>
</comment>
<comment type="caution">
    <text evidence="13">The sequence shown here is derived from an EMBL/GenBank/DDBJ whole genome shotgun (WGS) entry which is preliminary data.</text>
</comment>
<dbReference type="PANTHER" id="PTHR13822">
    <property type="entry name" value="ATP SYNTHASE DELTA/EPSILON CHAIN"/>
    <property type="match status" value="1"/>
</dbReference>
<reference evidence="13 14" key="1">
    <citation type="submission" date="2022-06" db="EMBL/GenBank/DDBJ databases">
        <title>Rhizosaccharibacter gen. nov. sp. nov. KSS12, endophytic bacteria isolated from sugarcane.</title>
        <authorList>
            <person name="Pitiwittayakul N."/>
        </authorList>
    </citation>
    <scope>NUCLEOTIDE SEQUENCE [LARGE SCALE GENOMIC DNA]</scope>
    <source>
        <strain evidence="13 14">KSS12</strain>
    </source>
</reference>
<evidence type="ECO:0000256" key="6">
    <source>
        <dbReference type="ARBA" id="ARBA00023065"/>
    </source>
</evidence>
<evidence type="ECO:0000256" key="4">
    <source>
        <dbReference type="ARBA" id="ARBA00022448"/>
    </source>
</evidence>
<dbReference type="NCBIfam" id="TIGR01216">
    <property type="entry name" value="ATP_synt_epsi"/>
    <property type="match status" value="1"/>
</dbReference>
<evidence type="ECO:0000256" key="5">
    <source>
        <dbReference type="ARBA" id="ARBA00022781"/>
    </source>
</evidence>
<dbReference type="PANTHER" id="PTHR13822:SF10">
    <property type="entry name" value="ATP SYNTHASE EPSILON CHAIN, CHLOROPLASTIC"/>
    <property type="match status" value="1"/>
</dbReference>
<evidence type="ECO:0000256" key="9">
    <source>
        <dbReference type="ARBA" id="ARBA00023310"/>
    </source>
</evidence>
<comment type="subunit">
    <text evidence="10 11">F-type ATPases have 2 components, CF(1) - the catalytic core - and CF(0) - the membrane proton channel. CF(1) has five subunits: alpha(3), beta(3), gamma(1), delta(1), epsilon(1). CF(0) has three main subunits: a, b and c.</text>
</comment>
<dbReference type="Proteomes" id="UP001524547">
    <property type="component" value="Unassembled WGS sequence"/>
</dbReference>
<organism evidence="13 14">
    <name type="scientific">Rhizosaccharibacter radicis</name>
    <dbReference type="NCBI Taxonomy" id="2782605"/>
    <lineage>
        <taxon>Bacteria</taxon>
        <taxon>Pseudomonadati</taxon>
        <taxon>Pseudomonadota</taxon>
        <taxon>Alphaproteobacteria</taxon>
        <taxon>Acetobacterales</taxon>
        <taxon>Acetobacteraceae</taxon>
        <taxon>Rhizosaccharibacter</taxon>
    </lineage>
</organism>
<dbReference type="InterPro" id="IPR036771">
    <property type="entry name" value="ATPsynth_dsu/esu_N"/>
</dbReference>
<dbReference type="EMBL" id="JAMZEJ010000008">
    <property type="protein sequence ID" value="MCQ8241823.1"/>
    <property type="molecule type" value="Genomic_DNA"/>
</dbReference>
<dbReference type="Gene3D" id="2.60.15.10">
    <property type="entry name" value="F0F1 ATP synthase delta/epsilon subunit, N-terminal"/>
    <property type="match status" value="1"/>
</dbReference>
<keyword evidence="14" id="KW-1185">Reference proteome</keyword>
<evidence type="ECO:0000256" key="11">
    <source>
        <dbReference type="RuleBase" id="RU003656"/>
    </source>
</evidence>
<keyword evidence="10" id="KW-1003">Cell membrane</keyword>
<gene>
    <name evidence="10 13" type="primary">atpC</name>
    <name evidence="13" type="ORF">NFI88_13355</name>
</gene>
<evidence type="ECO:0000256" key="2">
    <source>
        <dbReference type="ARBA" id="ARBA00004184"/>
    </source>
</evidence>